<dbReference type="HOGENOM" id="CLU_138068_0_0_1"/>
<reference evidence="2 3" key="1">
    <citation type="journal article" date="2014" name="Proc. Natl. Acad. Sci. U.S.A.">
        <title>Trajectory and genomic determinants of fungal-pathogen speciation and host adaptation.</title>
        <authorList>
            <person name="Hu X."/>
            <person name="Xiao G."/>
            <person name="Zheng P."/>
            <person name="Shang Y."/>
            <person name="Su Y."/>
            <person name="Zhang X."/>
            <person name="Liu X."/>
            <person name="Zhan S."/>
            <person name="St Leger R.J."/>
            <person name="Wang C."/>
        </authorList>
    </citation>
    <scope>NUCLEOTIDE SEQUENCE [LARGE SCALE GENOMIC DNA]</scope>
    <source>
        <strain evidence="2 3">ARSEF 1941</strain>
    </source>
</reference>
<organism evidence="2 3">
    <name type="scientific">Metarhizium album (strain ARSEF 1941)</name>
    <dbReference type="NCBI Taxonomy" id="1081103"/>
    <lineage>
        <taxon>Eukaryota</taxon>
        <taxon>Fungi</taxon>
        <taxon>Dikarya</taxon>
        <taxon>Ascomycota</taxon>
        <taxon>Pezizomycotina</taxon>
        <taxon>Sordariomycetes</taxon>
        <taxon>Hypocreomycetidae</taxon>
        <taxon>Hypocreales</taxon>
        <taxon>Clavicipitaceae</taxon>
        <taxon>Metarhizium</taxon>
    </lineage>
</organism>
<feature type="signal peptide" evidence="1">
    <location>
        <begin position="1"/>
        <end position="18"/>
    </location>
</feature>
<dbReference type="RefSeq" id="XP_040683139.1">
    <property type="nucleotide sequence ID" value="XM_040819874.1"/>
</dbReference>
<protein>
    <submittedName>
        <fullName evidence="2">Uncharacterized protein</fullName>
    </submittedName>
</protein>
<comment type="caution">
    <text evidence="2">The sequence shown here is derived from an EMBL/GenBank/DDBJ whole genome shotgun (WGS) entry which is preliminary data.</text>
</comment>
<sequence length="163" mass="18181">MRASACIAVATFLNLGCAAPAADNQTAKGAEIHPRYSHRSSNPDRYKAGYLSTVNEKTSVKDAQLEVVCESREYDPLEYKDGVKMLNNFCERNWAYREVNYAAVVGDTTVYVCAGEDTPEYCDVNEWKYAERLLDQRCGTGRVGTVQIRGKIYGRGVHGSYKC</sequence>
<evidence type="ECO:0000313" key="3">
    <source>
        <dbReference type="Proteomes" id="UP000030816"/>
    </source>
</evidence>
<dbReference type="GeneID" id="63735530"/>
<evidence type="ECO:0000256" key="1">
    <source>
        <dbReference type="SAM" id="SignalP"/>
    </source>
</evidence>
<evidence type="ECO:0000313" key="2">
    <source>
        <dbReference type="EMBL" id="KHO02074.1"/>
    </source>
</evidence>
<dbReference type="EMBL" id="AZHE01000001">
    <property type="protein sequence ID" value="KHO02074.1"/>
    <property type="molecule type" value="Genomic_DNA"/>
</dbReference>
<gene>
    <name evidence="2" type="ORF">MAM_01075</name>
</gene>
<accession>A0A0B2X6Q5</accession>
<dbReference type="AlphaFoldDB" id="A0A0B2X6Q5"/>
<keyword evidence="3" id="KW-1185">Reference proteome</keyword>
<keyword evidence="1" id="KW-0732">Signal</keyword>
<name>A0A0B2X6Q5_METAS</name>
<proteinExistence type="predicted"/>
<dbReference type="Proteomes" id="UP000030816">
    <property type="component" value="Unassembled WGS sequence"/>
</dbReference>
<dbReference type="OrthoDB" id="4572556at2759"/>
<feature type="chain" id="PRO_5002078989" evidence="1">
    <location>
        <begin position="19"/>
        <end position="163"/>
    </location>
</feature>